<dbReference type="NCBIfam" id="NF045515">
    <property type="entry name" value="Glp_gephyrin"/>
    <property type="match status" value="1"/>
</dbReference>
<evidence type="ECO:0000256" key="11">
    <source>
        <dbReference type="ARBA" id="ARBA00022490"/>
    </source>
</evidence>
<evidence type="ECO:0000256" key="21">
    <source>
        <dbReference type="ARBA" id="ARBA00023212"/>
    </source>
</evidence>
<keyword evidence="21" id="KW-0206">Cytoskeleton</keyword>
<feature type="compositionally biased region" description="Low complexity" evidence="34">
    <location>
        <begin position="194"/>
        <end position="205"/>
    </location>
</feature>
<evidence type="ECO:0000313" key="37">
    <source>
        <dbReference type="Ensembl" id="ENSSFAP00005035910.1"/>
    </source>
</evidence>
<evidence type="ECO:0000256" key="13">
    <source>
        <dbReference type="ARBA" id="ARBA00022679"/>
    </source>
</evidence>
<dbReference type="FunFam" id="3.40.980.10:FF:000002">
    <property type="entry name" value="Molybdopterin molybdenumtransferase"/>
    <property type="match status" value="1"/>
</dbReference>
<dbReference type="Ensembl" id="ENSSFAT00005037262.1">
    <property type="protein sequence ID" value="ENSSFAP00005035910.1"/>
    <property type="gene ID" value="ENSSFAG00005018067.1"/>
</dbReference>
<comment type="similarity">
    <text evidence="33">Belongs to the MoeA family.</text>
</comment>
<evidence type="ECO:0000313" key="38">
    <source>
        <dbReference type="Proteomes" id="UP000472267"/>
    </source>
</evidence>
<dbReference type="GO" id="GO:0061599">
    <property type="term" value="F:molybdopterin molybdotransferase activity"/>
    <property type="evidence" value="ECO:0007669"/>
    <property type="project" value="UniProtKB-UniRule"/>
</dbReference>
<proteinExistence type="inferred from homology"/>
<dbReference type="FunFam" id="2.40.340.10:FF:000001">
    <property type="entry name" value="Molybdopterin molybdenumtransferase"/>
    <property type="match status" value="1"/>
</dbReference>
<dbReference type="Gene3D" id="2.40.340.10">
    <property type="entry name" value="MoeA, C-terminal, domain IV"/>
    <property type="match status" value="1"/>
</dbReference>
<dbReference type="InterPro" id="IPR036135">
    <property type="entry name" value="MoeA_linker/N_sf"/>
</dbReference>
<dbReference type="PANTHER" id="PTHR10192:SF29">
    <property type="entry name" value="GEPHYRIN ISOFORM X1"/>
    <property type="match status" value="1"/>
</dbReference>
<dbReference type="InterPro" id="IPR038987">
    <property type="entry name" value="MoeA-like"/>
</dbReference>
<comment type="catalytic activity">
    <reaction evidence="28">
        <text>molybdopterin + ATP + H(+) = adenylyl-molybdopterin + diphosphate</text>
        <dbReference type="Rhea" id="RHEA:31331"/>
        <dbReference type="ChEBI" id="CHEBI:15378"/>
        <dbReference type="ChEBI" id="CHEBI:30616"/>
        <dbReference type="ChEBI" id="CHEBI:33019"/>
        <dbReference type="ChEBI" id="CHEBI:58698"/>
        <dbReference type="ChEBI" id="CHEBI:62727"/>
        <dbReference type="EC" id="2.7.7.75"/>
    </reaction>
    <physiologicalReaction direction="left-to-right" evidence="28">
        <dbReference type="Rhea" id="RHEA:31332"/>
    </physiologicalReaction>
</comment>
<evidence type="ECO:0000256" key="28">
    <source>
        <dbReference type="ARBA" id="ARBA00051501"/>
    </source>
</evidence>
<dbReference type="GO" id="GO:0006777">
    <property type="term" value="P:Mo-molybdopterin cofactor biosynthetic process"/>
    <property type="evidence" value="ECO:0007669"/>
    <property type="project" value="UniProtKB-UniRule"/>
</dbReference>
<keyword evidence="35" id="KW-0812">Transmembrane</keyword>
<evidence type="ECO:0000256" key="15">
    <source>
        <dbReference type="ARBA" id="ARBA00022741"/>
    </source>
</evidence>
<feature type="domain" description="MoaB/Mog" evidence="36">
    <location>
        <begin position="533"/>
        <end position="676"/>
    </location>
</feature>
<dbReference type="GO" id="GO:0007529">
    <property type="term" value="P:establishment of synaptic specificity at neuromuscular junction"/>
    <property type="evidence" value="ECO:0007669"/>
    <property type="project" value="TreeGrafter"/>
</dbReference>
<dbReference type="AlphaFoldDB" id="A0A672I4I0"/>
<dbReference type="GO" id="GO:0098970">
    <property type="term" value="P:postsynaptic neurotransmitter receptor diffusion trapping"/>
    <property type="evidence" value="ECO:0007669"/>
    <property type="project" value="TreeGrafter"/>
</dbReference>
<evidence type="ECO:0000256" key="5">
    <source>
        <dbReference type="ARBA" id="ARBA00005046"/>
    </source>
</evidence>
<dbReference type="UniPathway" id="UPA00344"/>
<protein>
    <recommendedName>
        <fullName evidence="32">Gephyrin</fullName>
        <ecNumber evidence="9">2.10.1.1</ecNumber>
        <ecNumber evidence="8">2.7.7.75</ecNumber>
    </recommendedName>
</protein>
<evidence type="ECO:0000259" key="36">
    <source>
        <dbReference type="SMART" id="SM00852"/>
    </source>
</evidence>
<evidence type="ECO:0000256" key="29">
    <source>
        <dbReference type="ARBA" id="ARBA00055539"/>
    </source>
</evidence>
<evidence type="ECO:0000256" key="10">
    <source>
        <dbReference type="ARBA" id="ARBA00022475"/>
    </source>
</evidence>
<dbReference type="InterPro" id="IPR036425">
    <property type="entry name" value="MoaB/Mog-like_dom_sf"/>
</dbReference>
<dbReference type="Pfam" id="PF03454">
    <property type="entry name" value="MoeA_C"/>
    <property type="match status" value="1"/>
</dbReference>
<keyword evidence="15" id="KW-0547">Nucleotide-binding</keyword>
<evidence type="ECO:0000256" key="24">
    <source>
        <dbReference type="ARBA" id="ARBA00023273"/>
    </source>
</evidence>
<comment type="similarity">
    <text evidence="7">In the C-terminal section; belongs to the MoeA family.</text>
</comment>
<dbReference type="SUPFAM" id="SSF63882">
    <property type="entry name" value="MoeA N-terminal region -like"/>
    <property type="match status" value="1"/>
</dbReference>
<dbReference type="GO" id="GO:0061598">
    <property type="term" value="F:molybdopterin adenylyltransferase activity"/>
    <property type="evidence" value="ECO:0007669"/>
    <property type="project" value="UniProtKB-UniRule"/>
</dbReference>
<dbReference type="GO" id="GO:0030425">
    <property type="term" value="C:dendrite"/>
    <property type="evidence" value="ECO:0007669"/>
    <property type="project" value="UniProtKB-SubCell"/>
</dbReference>
<keyword evidence="12 33" id="KW-0500">Molybdenum</keyword>
<dbReference type="FunFam" id="3.90.105.10:FF:000004">
    <property type="entry name" value="Molybdopterin molybdenumtransferase"/>
    <property type="match status" value="1"/>
</dbReference>
<dbReference type="GO" id="GO:0046872">
    <property type="term" value="F:metal ion binding"/>
    <property type="evidence" value="ECO:0007669"/>
    <property type="project" value="UniProtKB-UniRule"/>
</dbReference>
<evidence type="ECO:0000256" key="2">
    <source>
        <dbReference type="ARBA" id="ARBA00004245"/>
    </source>
</evidence>
<comment type="cofactor">
    <cofactor evidence="1 33">
        <name>Mg(2+)</name>
        <dbReference type="ChEBI" id="CHEBI:18420"/>
    </cofactor>
</comment>
<dbReference type="Pfam" id="PF00994">
    <property type="entry name" value="MoCF_biosynth"/>
    <property type="match status" value="2"/>
</dbReference>
<feature type="domain" description="MoaB/Mog" evidence="36">
    <location>
        <begin position="18"/>
        <end position="165"/>
    </location>
</feature>
<keyword evidence="17 33" id="KW-0460">Magnesium</keyword>
<evidence type="ECO:0000256" key="6">
    <source>
        <dbReference type="ARBA" id="ARBA00007589"/>
    </source>
</evidence>
<dbReference type="CDD" id="cd00887">
    <property type="entry name" value="MoeA"/>
    <property type="match status" value="1"/>
</dbReference>
<keyword evidence="10" id="KW-1003">Cell membrane</keyword>
<reference evidence="37" key="1">
    <citation type="submission" date="2019-06" db="EMBL/GenBank/DDBJ databases">
        <authorList>
            <consortium name="Wellcome Sanger Institute Data Sharing"/>
        </authorList>
    </citation>
    <scope>NUCLEOTIDE SEQUENCE [LARGE SCALE GENOMIC DNA]</scope>
</reference>
<dbReference type="Gene3D" id="2.170.190.11">
    <property type="entry name" value="Molybdopterin biosynthesis moea protein, domain 3"/>
    <property type="match status" value="1"/>
</dbReference>
<evidence type="ECO:0000256" key="30">
    <source>
        <dbReference type="ARBA" id="ARBA00059974"/>
    </source>
</evidence>
<evidence type="ECO:0000256" key="1">
    <source>
        <dbReference type="ARBA" id="ARBA00001946"/>
    </source>
</evidence>
<evidence type="ECO:0000256" key="35">
    <source>
        <dbReference type="SAM" id="Phobius"/>
    </source>
</evidence>
<sequence>MAADGMVLTNHDHQTRVGILTVSDSCFKNLAEDRSGVNLKDLVHDPSLLGGVISAYKIVPDEIDEIKETLLEWCDEQELNLILTTGGTGFAPRDVTPEATREVIEREAPGMALAMLMGSLNVTPLGMLSRPVCGIRGKTLIINLPGSKKGSQECFQFILPALPHAIDLLREATVRIKSTHAALEQLPSPTPLLANTHANTHSNTHTMERGTQCEEEEDEEEDRRRGRHIPDSIISRGVQVLPRDSASLSSTPSESPRATQATSRLSTASCPTPKFLHNSSFYSAHESSSFHCRLFDSFKDAVRVVYRSAFLHRFYSRLSLFFFFFFLIVFACPGHSAVDISKVARRHRMSPFPLTSMDKAFITVLEMTPILGIEVINYRDGLGRVLAQDIYAKDNLPPFPASVKDGYAVRAADGPGDRFIMGESQAGQQPTHTVMPGQVMRVTTGAPIPCGADAVVQVEDTELLRESEDGTEELEVRIMVQARPGQDIRPIGHDIRRGECVLAKGTHMGPSEIGLLATVGVTEVSVHKFPVVAVMSTGNELLNPEDDLHPGKIRDSNRSTLLATIQEHGYPTINLGIVGDNPDDLLSALHEGISRADVIITSGGVSMGEKDYLKQVLDIDLHAQIHFGRVFMKPGLPTTFATVDIDGTRKLIFALPGNPVSAVVTCNLFVIPALRKMQGILDPRPTIIKARLSCDVKLDPRPEYHRCILTWHHQEPLPWAQSTGNQVSSRLMSMRSANGLLMLPPKTEQYVELHKGEVVDVMVIGRL</sequence>
<dbReference type="EC" id="2.7.7.75" evidence="8"/>
<dbReference type="Gene3D" id="3.40.980.10">
    <property type="entry name" value="MoaB/Mog-like domain"/>
    <property type="match status" value="2"/>
</dbReference>
<keyword evidence="16" id="KW-0067">ATP-binding</keyword>
<keyword evidence="22" id="KW-0628">Postsynaptic cell membrane</keyword>
<evidence type="ECO:0000256" key="18">
    <source>
        <dbReference type="ARBA" id="ARBA00023018"/>
    </source>
</evidence>
<keyword evidence="18" id="KW-0770">Synapse</keyword>
<dbReference type="FunFam" id="2.170.190.11:FF:000001">
    <property type="entry name" value="Molybdopterin molybdenumtransferase"/>
    <property type="match status" value="1"/>
</dbReference>
<dbReference type="GO" id="GO:0014069">
    <property type="term" value="C:postsynaptic density"/>
    <property type="evidence" value="ECO:0007669"/>
    <property type="project" value="UniProtKB-SubCell"/>
</dbReference>
<keyword evidence="24" id="KW-0966">Cell projection</keyword>
<keyword evidence="11" id="KW-0963">Cytoplasm</keyword>
<feature type="region of interest" description="Disordered" evidence="34">
    <location>
        <begin position="243"/>
        <end position="266"/>
    </location>
</feature>
<dbReference type="Pfam" id="PF03453">
    <property type="entry name" value="MoeA_N"/>
    <property type="match status" value="1"/>
</dbReference>
<organism evidence="37 38">
    <name type="scientific">Salarias fasciatus</name>
    <name type="common">Jewelled blenny</name>
    <name type="synonym">Blennius fasciatus</name>
    <dbReference type="NCBI Taxonomy" id="181472"/>
    <lineage>
        <taxon>Eukaryota</taxon>
        <taxon>Metazoa</taxon>
        <taxon>Chordata</taxon>
        <taxon>Craniata</taxon>
        <taxon>Vertebrata</taxon>
        <taxon>Euteleostomi</taxon>
        <taxon>Actinopterygii</taxon>
        <taxon>Neopterygii</taxon>
        <taxon>Teleostei</taxon>
        <taxon>Neoteleostei</taxon>
        <taxon>Acanthomorphata</taxon>
        <taxon>Ovalentaria</taxon>
        <taxon>Blenniimorphae</taxon>
        <taxon>Blenniiformes</taxon>
        <taxon>Blennioidei</taxon>
        <taxon>Blenniidae</taxon>
        <taxon>Salariinae</taxon>
        <taxon>Salarias</taxon>
    </lineage>
</organism>
<evidence type="ECO:0000256" key="9">
    <source>
        <dbReference type="ARBA" id="ARBA00013269"/>
    </source>
</evidence>
<dbReference type="SMART" id="SM00852">
    <property type="entry name" value="MoCF_biosynth"/>
    <property type="match status" value="2"/>
</dbReference>
<keyword evidence="25" id="KW-0449">Lipoprotein</keyword>
<keyword evidence="23" id="KW-0511">Multifunctional enzyme</keyword>
<evidence type="ECO:0000256" key="27">
    <source>
        <dbReference type="ARBA" id="ARBA00050229"/>
    </source>
</evidence>
<dbReference type="Proteomes" id="UP000472267">
    <property type="component" value="Chromosome 19"/>
</dbReference>
<evidence type="ECO:0000256" key="19">
    <source>
        <dbReference type="ARBA" id="ARBA00023136"/>
    </source>
</evidence>
<keyword evidence="35" id="KW-1133">Transmembrane helix</keyword>
<comment type="function">
    <text evidence="33">Catalyzes two steps in the biosynthesis of the molybdenum cofactor. In the first step, molybdopterin is adenylated. Subsequently, molybdate is inserted into adenylated molybdopterin and AMP is released.</text>
</comment>
<evidence type="ECO:0000256" key="33">
    <source>
        <dbReference type="RuleBase" id="RU365090"/>
    </source>
</evidence>
<evidence type="ECO:0000256" key="4">
    <source>
        <dbReference type="ARBA" id="ARBA00004514"/>
    </source>
</evidence>
<dbReference type="GO" id="GO:0099634">
    <property type="term" value="C:postsynaptic specialization membrane"/>
    <property type="evidence" value="ECO:0007669"/>
    <property type="project" value="GOC"/>
</dbReference>
<dbReference type="InterPro" id="IPR008284">
    <property type="entry name" value="MoCF_biosynth_CS"/>
</dbReference>
<dbReference type="InterPro" id="IPR005111">
    <property type="entry name" value="MoeA_C_domain_IV"/>
</dbReference>
<evidence type="ECO:0000256" key="16">
    <source>
        <dbReference type="ARBA" id="ARBA00022840"/>
    </source>
</evidence>
<dbReference type="InterPro" id="IPR005110">
    <property type="entry name" value="MoeA_linker/N"/>
</dbReference>
<comment type="similarity">
    <text evidence="6">In the N-terminal section; belongs to the MoaB/Mog family.</text>
</comment>
<evidence type="ECO:0000256" key="7">
    <source>
        <dbReference type="ARBA" id="ARBA00008339"/>
    </source>
</evidence>
<name>A0A672I4I0_SALFA</name>
<keyword evidence="19 35" id="KW-0472">Membrane</keyword>
<evidence type="ECO:0000256" key="22">
    <source>
        <dbReference type="ARBA" id="ARBA00023257"/>
    </source>
</evidence>
<evidence type="ECO:0000256" key="31">
    <source>
        <dbReference type="ARBA" id="ARBA00060421"/>
    </source>
</evidence>
<dbReference type="CDD" id="cd00886">
    <property type="entry name" value="MogA_MoaB"/>
    <property type="match status" value="1"/>
</dbReference>
<evidence type="ECO:0000256" key="32">
    <source>
        <dbReference type="ARBA" id="ARBA00073890"/>
    </source>
</evidence>
<reference evidence="37" key="2">
    <citation type="submission" date="2025-08" db="UniProtKB">
        <authorList>
            <consortium name="Ensembl"/>
        </authorList>
    </citation>
    <scope>IDENTIFICATION</scope>
</reference>
<feature type="compositionally biased region" description="Polar residues" evidence="34">
    <location>
        <begin position="256"/>
        <end position="266"/>
    </location>
</feature>
<comment type="catalytic activity">
    <reaction evidence="27">
        <text>adenylyl-molybdopterin + molybdate = Mo-molybdopterin + AMP + H(+)</text>
        <dbReference type="Rhea" id="RHEA:35047"/>
        <dbReference type="ChEBI" id="CHEBI:15378"/>
        <dbReference type="ChEBI" id="CHEBI:36264"/>
        <dbReference type="ChEBI" id="CHEBI:62727"/>
        <dbReference type="ChEBI" id="CHEBI:71302"/>
        <dbReference type="ChEBI" id="CHEBI:456215"/>
        <dbReference type="EC" id="2.10.1.1"/>
    </reaction>
    <physiologicalReaction direction="left-to-right" evidence="27">
        <dbReference type="Rhea" id="RHEA:35048"/>
    </physiologicalReaction>
</comment>
<keyword evidence="13 33" id="KW-0808">Transferase</keyword>
<evidence type="ECO:0000256" key="25">
    <source>
        <dbReference type="ARBA" id="ARBA00023288"/>
    </source>
</evidence>
<dbReference type="GO" id="GO:0097112">
    <property type="term" value="P:gamma-aminobutyric acid receptor clustering"/>
    <property type="evidence" value="ECO:0007669"/>
    <property type="project" value="TreeGrafter"/>
</dbReference>
<keyword evidence="14 33" id="KW-0479">Metal-binding</keyword>
<evidence type="ECO:0000256" key="23">
    <source>
        <dbReference type="ARBA" id="ARBA00023268"/>
    </source>
</evidence>
<feature type="region of interest" description="Disordered" evidence="34">
    <location>
        <begin position="187"/>
        <end position="229"/>
    </location>
</feature>
<evidence type="ECO:0000256" key="14">
    <source>
        <dbReference type="ARBA" id="ARBA00022723"/>
    </source>
</evidence>
<dbReference type="SUPFAM" id="SSF63867">
    <property type="entry name" value="MoeA C-terminal domain-like"/>
    <property type="match status" value="1"/>
</dbReference>
<dbReference type="Gene3D" id="3.90.105.10">
    <property type="entry name" value="Molybdopterin biosynthesis moea protein, domain 2"/>
    <property type="match status" value="1"/>
</dbReference>
<evidence type="ECO:0000256" key="8">
    <source>
        <dbReference type="ARBA" id="ARBA00012509"/>
    </source>
</evidence>
<comment type="pathway">
    <text evidence="5 33">Cofactor biosynthesis; molybdopterin biosynthesis.</text>
</comment>
<evidence type="ECO:0000256" key="17">
    <source>
        <dbReference type="ARBA" id="ARBA00022842"/>
    </source>
</evidence>
<dbReference type="PROSITE" id="PS01078">
    <property type="entry name" value="MOCF_BIOSYNTHESIS_1"/>
    <property type="match status" value="1"/>
</dbReference>
<dbReference type="GO" id="GO:0072579">
    <property type="term" value="P:glycine receptor clustering"/>
    <property type="evidence" value="ECO:0007669"/>
    <property type="project" value="TreeGrafter"/>
</dbReference>
<dbReference type="PROSITE" id="PS01079">
    <property type="entry name" value="MOCF_BIOSYNTHESIS_2"/>
    <property type="match status" value="1"/>
</dbReference>
<dbReference type="PANTHER" id="PTHR10192">
    <property type="entry name" value="MOLYBDOPTERIN BIOSYNTHESIS PROTEIN"/>
    <property type="match status" value="1"/>
</dbReference>
<dbReference type="InterPro" id="IPR001453">
    <property type="entry name" value="MoaB/Mog_dom"/>
</dbReference>
<comment type="subcellular location">
    <subcellularLocation>
        <location evidence="3">Cell projection</location>
        <location evidence="3">Dendrite</location>
    </subcellularLocation>
    <subcellularLocation>
        <location evidence="2">Cytoplasm</location>
        <location evidence="2">Cytoskeleton</location>
    </subcellularLocation>
    <subcellularLocation>
        <location evidence="4">Cytoplasm</location>
        <location evidence="4">Cytosol</location>
    </subcellularLocation>
    <subcellularLocation>
        <location evidence="31">Postsynaptic cell membrane</location>
        <topology evidence="31">Lipid-anchor</topology>
        <orientation evidence="31">Cytoplasmic side</orientation>
    </subcellularLocation>
    <subcellularLocation>
        <location evidence="26">Postsynaptic density</location>
    </subcellularLocation>
</comment>
<dbReference type="SUPFAM" id="SSF53218">
    <property type="entry name" value="Molybdenum cofactor biosynthesis proteins"/>
    <property type="match status" value="2"/>
</dbReference>
<keyword evidence="20 33" id="KW-0501">Molybdenum cofactor biosynthesis</keyword>
<dbReference type="GO" id="GO:0005524">
    <property type="term" value="F:ATP binding"/>
    <property type="evidence" value="ECO:0007669"/>
    <property type="project" value="UniProtKB-UniRule"/>
</dbReference>
<evidence type="ECO:0000256" key="26">
    <source>
        <dbReference type="ARBA" id="ARBA00034105"/>
    </source>
</evidence>
<keyword evidence="38" id="KW-1185">Reference proteome</keyword>
<dbReference type="NCBIfam" id="TIGR00177">
    <property type="entry name" value="molyb_syn"/>
    <property type="match status" value="2"/>
</dbReference>
<comment type="function">
    <text evidence="30">Microtubule-associated protein involved in membrane protein-cytoskeleton interactions. It is thought to anchor the inhibitory glycine receptor (GLYR) to subsynaptic microtubules. Acts as a major instructive molecule at inhibitory synapses, where it also clusters GABA type A receptors.</text>
</comment>
<dbReference type="GO" id="GO:0005856">
    <property type="term" value="C:cytoskeleton"/>
    <property type="evidence" value="ECO:0007669"/>
    <property type="project" value="UniProtKB-SubCell"/>
</dbReference>
<dbReference type="InterPro" id="IPR036688">
    <property type="entry name" value="MoeA_C_domain_IV_sf"/>
</dbReference>
<feature type="transmembrane region" description="Helical" evidence="35">
    <location>
        <begin position="318"/>
        <end position="338"/>
    </location>
</feature>
<gene>
    <name evidence="37" type="primary">gphna</name>
</gene>
<comment type="function">
    <text evidence="29">Also has a catalytic activity and catalyzes two steps in the biosynthesis of the molybdenum cofactor. In the first step, molybdopterin is adenylated. Subsequently, molybdate is inserted into adenylated molybdopterin and AMP is released.</text>
</comment>
<reference evidence="37" key="3">
    <citation type="submission" date="2025-09" db="UniProtKB">
        <authorList>
            <consortium name="Ensembl"/>
        </authorList>
    </citation>
    <scope>IDENTIFICATION</scope>
</reference>
<dbReference type="EC" id="2.10.1.1" evidence="9"/>
<evidence type="ECO:0000256" key="20">
    <source>
        <dbReference type="ARBA" id="ARBA00023150"/>
    </source>
</evidence>
<dbReference type="FunFam" id="3.40.980.10:FF:000001">
    <property type="entry name" value="Molybdopterin molybdenumtransferase"/>
    <property type="match status" value="1"/>
</dbReference>
<evidence type="ECO:0000256" key="3">
    <source>
        <dbReference type="ARBA" id="ARBA00004279"/>
    </source>
</evidence>
<accession>A0A672I4I0</accession>
<evidence type="ECO:0000256" key="34">
    <source>
        <dbReference type="SAM" id="MobiDB-lite"/>
    </source>
</evidence>
<dbReference type="GO" id="GO:0005829">
    <property type="term" value="C:cytosol"/>
    <property type="evidence" value="ECO:0007669"/>
    <property type="project" value="UniProtKB-SubCell"/>
</dbReference>
<feature type="compositionally biased region" description="Low complexity" evidence="34">
    <location>
        <begin position="245"/>
        <end position="255"/>
    </location>
</feature>
<evidence type="ECO:0000256" key="12">
    <source>
        <dbReference type="ARBA" id="ARBA00022505"/>
    </source>
</evidence>